<name>A0AAD8MZC6_9APIA</name>
<proteinExistence type="predicted"/>
<reference evidence="3" key="1">
    <citation type="submission" date="2023-02" db="EMBL/GenBank/DDBJ databases">
        <title>Genome of toxic invasive species Heracleum sosnowskyi carries increased number of genes despite the absence of recent whole-genome duplications.</title>
        <authorList>
            <person name="Schelkunov M."/>
            <person name="Shtratnikova V."/>
            <person name="Makarenko M."/>
            <person name="Klepikova A."/>
            <person name="Omelchenko D."/>
            <person name="Novikova G."/>
            <person name="Obukhova E."/>
            <person name="Bogdanov V."/>
            <person name="Penin A."/>
            <person name="Logacheva M."/>
        </authorList>
    </citation>
    <scope>NUCLEOTIDE SEQUENCE</scope>
    <source>
        <strain evidence="3">Hsosn_3</strain>
        <tissue evidence="3">Leaf</tissue>
    </source>
</reference>
<evidence type="ECO:0000313" key="4">
    <source>
        <dbReference type="Proteomes" id="UP001237642"/>
    </source>
</evidence>
<protein>
    <submittedName>
        <fullName evidence="3">Uncharacterized protein</fullName>
    </submittedName>
</protein>
<accession>A0AAD8MZC6</accession>
<feature type="compositionally biased region" description="Low complexity" evidence="1">
    <location>
        <begin position="67"/>
        <end position="95"/>
    </location>
</feature>
<dbReference type="Proteomes" id="UP001237642">
    <property type="component" value="Unassembled WGS sequence"/>
</dbReference>
<feature type="region of interest" description="Disordered" evidence="1">
    <location>
        <begin position="48"/>
        <end position="130"/>
    </location>
</feature>
<keyword evidence="2" id="KW-0732">Signal</keyword>
<keyword evidence="4" id="KW-1185">Reference proteome</keyword>
<dbReference type="EMBL" id="JAUIZM010000002">
    <property type="protein sequence ID" value="KAK1395850.1"/>
    <property type="molecule type" value="Genomic_DNA"/>
</dbReference>
<feature type="chain" id="PRO_5041956707" evidence="2">
    <location>
        <begin position="28"/>
        <end position="130"/>
    </location>
</feature>
<evidence type="ECO:0000256" key="1">
    <source>
        <dbReference type="SAM" id="MobiDB-lite"/>
    </source>
</evidence>
<comment type="caution">
    <text evidence="3">The sequence shown here is derived from an EMBL/GenBank/DDBJ whole genome shotgun (WGS) entry which is preliminary data.</text>
</comment>
<feature type="signal peptide" evidence="2">
    <location>
        <begin position="1"/>
        <end position="27"/>
    </location>
</feature>
<feature type="compositionally biased region" description="Polar residues" evidence="1">
    <location>
        <begin position="98"/>
        <end position="113"/>
    </location>
</feature>
<organism evidence="3 4">
    <name type="scientific">Heracleum sosnowskyi</name>
    <dbReference type="NCBI Taxonomy" id="360622"/>
    <lineage>
        <taxon>Eukaryota</taxon>
        <taxon>Viridiplantae</taxon>
        <taxon>Streptophyta</taxon>
        <taxon>Embryophyta</taxon>
        <taxon>Tracheophyta</taxon>
        <taxon>Spermatophyta</taxon>
        <taxon>Magnoliopsida</taxon>
        <taxon>eudicotyledons</taxon>
        <taxon>Gunneridae</taxon>
        <taxon>Pentapetalae</taxon>
        <taxon>asterids</taxon>
        <taxon>campanulids</taxon>
        <taxon>Apiales</taxon>
        <taxon>Apiaceae</taxon>
        <taxon>Apioideae</taxon>
        <taxon>apioid superclade</taxon>
        <taxon>Tordylieae</taxon>
        <taxon>Tordyliinae</taxon>
        <taxon>Heracleum</taxon>
    </lineage>
</organism>
<gene>
    <name evidence="3" type="ORF">POM88_005713</name>
</gene>
<reference evidence="3" key="2">
    <citation type="submission" date="2023-05" db="EMBL/GenBank/DDBJ databases">
        <authorList>
            <person name="Schelkunov M.I."/>
        </authorList>
    </citation>
    <scope>NUCLEOTIDE SEQUENCE</scope>
    <source>
        <strain evidence="3">Hsosn_3</strain>
        <tissue evidence="3">Leaf</tissue>
    </source>
</reference>
<evidence type="ECO:0000313" key="3">
    <source>
        <dbReference type="EMBL" id="KAK1395850.1"/>
    </source>
</evidence>
<dbReference type="AlphaFoldDB" id="A0AAD8MZC6"/>
<evidence type="ECO:0000256" key="2">
    <source>
        <dbReference type="SAM" id="SignalP"/>
    </source>
</evidence>
<sequence>MDRSPVRIISLFLLAILINHIFLATNARVISSTSSVDELAACPPTDEISTTLIVGGPPAGGPPAGGPPSEAGGPPAGGPPSEAGGPPSKAGGPPSDFTGVQTTSVSIDPTNVHDSGKPTDEFAACPPTEN</sequence>